<sequence>MSEASDPIQCLCEKLDAAKIRVDNTEYIGAIEEVRQIVNHKTKVDKANLPGVEEVITRSYQDHSESRQLLGNVIKENIVGSLDLFEELSLSTIHVLVGVFQNREETLLLIQELKSRLHYGEDPHIRYLLSIMLQLLAKFKYKFRDLSFLVRDLALRAREKEITPMMLLIFTQLERLFPDDFGAQFLETMDALIMEAEEDIGNDPLCLIVEILTELYPTLTAMCSAVFIGKGADNLMKLRATSEDNDRVFRQKLLTLLSTACIDEAVRVHISEHYIEILETSLRFPEYKVMAALVLIKTWSFVKLQHMDVNKLANILVENFINDVSLEVEEEADVTVKSQLSYCIEGLAYLTLKVSIKRILRIHEVFSRELVKITKKESGTNTVLYGALIILANLSAIPNDKMDPAGGDRRSKSIEQLGMYASMNVSEDKSSDKVADSSEEALQFQQDYIISQDLLSDMRSKFAEMSAGSKQQVIRIAYNLTREKKNIAKCVQQGVTTCVLEYLVSKQDQGSPLRMLGYRTLTRILISSNPELVFKKYSPLNAVPFLFDLVAKEEISAGNDDSKKTGSSNPLFDEDGIIDIVDQYEALLALTNLASAGNSDGDEICKIIANKEQYWNLIQNLMLDENPVIQRSTLELISNLMSHPLSIAARFFNFANPQSVHNFNTLVQLIELEDSASQRAIAAIFANIVTTIPFIAEDLLDKKTLIEKATAVFYQQMDDLELRQRLVIFFYGLFEINPEKPENQEQKLQNLYKNDLLKTALIECLKRDDTNEEYKEAIPPMLSLMS</sequence>
<dbReference type="InterPro" id="IPR024660">
    <property type="entry name" value="UCS_central_dom"/>
</dbReference>
<evidence type="ECO:0000313" key="4">
    <source>
        <dbReference type="EMBL" id="KAL3230039.1"/>
    </source>
</evidence>
<proteinExistence type="predicted"/>
<organism evidence="4 5">
    <name type="scientific">Nakaseomyces bracarensis</name>
    <dbReference type="NCBI Taxonomy" id="273131"/>
    <lineage>
        <taxon>Eukaryota</taxon>
        <taxon>Fungi</taxon>
        <taxon>Dikarya</taxon>
        <taxon>Ascomycota</taxon>
        <taxon>Saccharomycotina</taxon>
        <taxon>Saccharomycetes</taxon>
        <taxon>Saccharomycetales</taxon>
        <taxon>Saccharomycetaceae</taxon>
        <taxon>Nakaseomyces</taxon>
    </lineage>
</organism>
<keyword evidence="2" id="KW-0963">Cytoplasm</keyword>
<feature type="domain" description="UNC-45/Cro1/She4 central" evidence="3">
    <location>
        <begin position="146"/>
        <end position="298"/>
    </location>
</feature>
<protein>
    <submittedName>
        <fullName evidence="4">SWI5-dependent HO expression protein 4</fullName>
    </submittedName>
</protein>
<dbReference type="Pfam" id="PF11701">
    <property type="entry name" value="UNC45-central"/>
    <property type="match status" value="1"/>
</dbReference>
<dbReference type="Proteomes" id="UP001623330">
    <property type="component" value="Unassembled WGS sequence"/>
</dbReference>
<comment type="subcellular location">
    <subcellularLocation>
        <location evidence="1">Cytoplasm</location>
    </subcellularLocation>
</comment>
<evidence type="ECO:0000259" key="3">
    <source>
        <dbReference type="Pfam" id="PF11701"/>
    </source>
</evidence>
<dbReference type="Gene3D" id="1.25.10.10">
    <property type="entry name" value="Leucine-rich Repeat Variant"/>
    <property type="match status" value="1"/>
</dbReference>
<dbReference type="InterPro" id="IPR011989">
    <property type="entry name" value="ARM-like"/>
</dbReference>
<evidence type="ECO:0000256" key="2">
    <source>
        <dbReference type="ARBA" id="ARBA00022490"/>
    </source>
</evidence>
<dbReference type="InterPro" id="IPR016024">
    <property type="entry name" value="ARM-type_fold"/>
</dbReference>
<comment type="caution">
    <text evidence="4">The sequence shown here is derived from an EMBL/GenBank/DDBJ whole genome shotgun (WGS) entry which is preliminary data.</text>
</comment>
<dbReference type="Gene3D" id="1.25.10.100">
    <property type="match status" value="1"/>
</dbReference>
<keyword evidence="5" id="KW-1185">Reference proteome</keyword>
<evidence type="ECO:0000256" key="1">
    <source>
        <dbReference type="ARBA" id="ARBA00004496"/>
    </source>
</evidence>
<dbReference type="PANTHER" id="PTHR45994:SF1">
    <property type="entry name" value="FI21225P1"/>
    <property type="match status" value="1"/>
</dbReference>
<gene>
    <name evidence="4" type="ORF">RNJ44_01402</name>
</gene>
<dbReference type="SUPFAM" id="SSF48371">
    <property type="entry name" value="ARM repeat"/>
    <property type="match status" value="1"/>
</dbReference>
<reference evidence="4 5" key="1">
    <citation type="submission" date="2024-05" db="EMBL/GenBank/DDBJ databases">
        <title>Long read based assembly of the Candida bracarensis genome reveals expanded adhesin content.</title>
        <authorList>
            <person name="Marcet-Houben M."/>
            <person name="Ksiezopolska E."/>
            <person name="Gabaldon T."/>
        </authorList>
    </citation>
    <scope>NUCLEOTIDE SEQUENCE [LARGE SCALE GENOMIC DNA]</scope>
    <source>
        <strain evidence="4 5">CBM6</strain>
    </source>
</reference>
<evidence type="ECO:0000313" key="5">
    <source>
        <dbReference type="Proteomes" id="UP001623330"/>
    </source>
</evidence>
<dbReference type="EMBL" id="JBEVYD010000010">
    <property type="protein sequence ID" value="KAL3230039.1"/>
    <property type="molecule type" value="Genomic_DNA"/>
</dbReference>
<name>A0ABR4NPP5_9SACH</name>
<dbReference type="PANTHER" id="PTHR45994">
    <property type="entry name" value="FI21225P1"/>
    <property type="match status" value="1"/>
</dbReference>
<accession>A0ABR4NPP5</accession>